<reference evidence="2 3" key="1">
    <citation type="submission" date="2017-08" db="EMBL/GenBank/DDBJ databases">
        <title>Harnessing the power of phylogenomics to disentangle the directionality and signatures of interkingdom host jumping in the parasitic fungal genus Tolypocladium.</title>
        <authorList>
            <person name="Quandt C.A."/>
            <person name="Patterson W."/>
            <person name="Spatafora J.W."/>
        </authorList>
    </citation>
    <scope>NUCLEOTIDE SEQUENCE [LARGE SCALE GENOMIC DNA]</scope>
    <source>
        <strain evidence="2 3">CBS 113982</strain>
    </source>
</reference>
<dbReference type="Proteomes" id="UP000236621">
    <property type="component" value="Unassembled WGS sequence"/>
</dbReference>
<gene>
    <name evidence="2" type="ORF">TCAP_04336</name>
</gene>
<sequence length="333" mass="36503">MSRLLFRPGLRLTDRFKPSGCDDVHLSVSSSLTARLDQITIPTCGPPTEVRFQVLECIPPMAVMVAGFQPGPEDALEKRWVSSSREQRSQSLPAFAVDSAHIGHVPGQIAEFISANCKAWADSCPEPQSVSQLIVAESSKHHGFYETSLQLLLGALLKTGTAYLVGEATLGIAPIDEPGHHLHGKRLLPQPVVAQMDEAMTMVLARLQARVFQLWDRLVLSEEKEDWEACDRVFDGVNAVSAMVKEDQTRHAQDNSAQSRYDDPEFVDRLEKTVQGMRDKLYGFNSCAGTTGRSALAVGGHRGAVLNGYTGHEESDDWDEPGHADVEEEGPTE</sequence>
<accession>A0A2K3QDU8</accession>
<dbReference type="STRING" id="45235.A0A2K3QDU8"/>
<protein>
    <submittedName>
        <fullName evidence="2">Uncharacterized protein</fullName>
    </submittedName>
</protein>
<evidence type="ECO:0000256" key="1">
    <source>
        <dbReference type="SAM" id="MobiDB-lite"/>
    </source>
</evidence>
<dbReference type="AlphaFoldDB" id="A0A2K3QDU8"/>
<proteinExistence type="predicted"/>
<feature type="region of interest" description="Disordered" evidence="1">
    <location>
        <begin position="307"/>
        <end position="333"/>
    </location>
</feature>
<keyword evidence="3" id="KW-1185">Reference proteome</keyword>
<evidence type="ECO:0000313" key="2">
    <source>
        <dbReference type="EMBL" id="PNY25718.1"/>
    </source>
</evidence>
<dbReference type="EMBL" id="NRSZ01000683">
    <property type="protein sequence ID" value="PNY25718.1"/>
    <property type="molecule type" value="Genomic_DNA"/>
</dbReference>
<organism evidence="2 3">
    <name type="scientific">Tolypocladium capitatum</name>
    <dbReference type="NCBI Taxonomy" id="45235"/>
    <lineage>
        <taxon>Eukaryota</taxon>
        <taxon>Fungi</taxon>
        <taxon>Dikarya</taxon>
        <taxon>Ascomycota</taxon>
        <taxon>Pezizomycotina</taxon>
        <taxon>Sordariomycetes</taxon>
        <taxon>Hypocreomycetidae</taxon>
        <taxon>Hypocreales</taxon>
        <taxon>Ophiocordycipitaceae</taxon>
        <taxon>Tolypocladium</taxon>
    </lineage>
</organism>
<name>A0A2K3QDU8_9HYPO</name>
<evidence type="ECO:0000313" key="3">
    <source>
        <dbReference type="Proteomes" id="UP000236621"/>
    </source>
</evidence>
<comment type="caution">
    <text evidence="2">The sequence shown here is derived from an EMBL/GenBank/DDBJ whole genome shotgun (WGS) entry which is preliminary data.</text>
</comment>